<evidence type="ECO:0000313" key="1">
    <source>
        <dbReference type="EMBL" id="OIQ68305.1"/>
    </source>
</evidence>
<sequence>MALMSPATSDADVDAHTAAFAEAASVLAG</sequence>
<accession>A0A1J5P9N2</accession>
<dbReference type="AlphaFoldDB" id="A0A1J5P9N2"/>
<comment type="caution">
    <text evidence="1">The sequence shown here is derived from an EMBL/GenBank/DDBJ whole genome shotgun (WGS) entry which is preliminary data.</text>
</comment>
<gene>
    <name evidence="1" type="ORF">GALL_501060</name>
</gene>
<proteinExistence type="predicted"/>
<name>A0A1J5P9N2_9ZZZZ</name>
<protein>
    <submittedName>
        <fullName evidence="1">Uncharacterized protein</fullName>
    </submittedName>
</protein>
<reference evidence="1" key="1">
    <citation type="submission" date="2016-10" db="EMBL/GenBank/DDBJ databases">
        <title>Sequence of Gallionella enrichment culture.</title>
        <authorList>
            <person name="Poehlein A."/>
            <person name="Muehling M."/>
            <person name="Daniel R."/>
        </authorList>
    </citation>
    <scope>NUCLEOTIDE SEQUENCE</scope>
</reference>
<dbReference type="EMBL" id="MLJW01005388">
    <property type="protein sequence ID" value="OIQ68305.1"/>
    <property type="molecule type" value="Genomic_DNA"/>
</dbReference>
<organism evidence="1">
    <name type="scientific">mine drainage metagenome</name>
    <dbReference type="NCBI Taxonomy" id="410659"/>
    <lineage>
        <taxon>unclassified sequences</taxon>
        <taxon>metagenomes</taxon>
        <taxon>ecological metagenomes</taxon>
    </lineage>
</organism>